<dbReference type="OrthoDB" id="3038990at2759"/>
<protein>
    <submittedName>
        <fullName evidence="1">Uncharacterized protein</fullName>
    </submittedName>
</protein>
<keyword evidence="2" id="KW-1185">Reference proteome</keyword>
<dbReference type="AlphaFoldDB" id="A0A8H7CE38"/>
<name>A0A8H7CE38_9AGAR</name>
<evidence type="ECO:0000313" key="2">
    <source>
        <dbReference type="Proteomes" id="UP000623467"/>
    </source>
</evidence>
<dbReference type="EMBL" id="JACAZH010000049">
    <property type="protein sequence ID" value="KAF7334224.1"/>
    <property type="molecule type" value="Genomic_DNA"/>
</dbReference>
<gene>
    <name evidence="1" type="ORF">MSAN_02383700</name>
</gene>
<accession>A0A8H7CE38</accession>
<sequence>MDELPNPSTPLAFLPPALANQFEVSRYVFAATLGVNPGITAPLGVHQVHIGPTMQCIDTVVPPNTEIIGTVALINDTAIFLAINYRLLAHSIAADSPTACLRVFFGGTGLSTLSQVLIESGQHFYLVAVTANVALLVLLNLPQLSPRLP</sequence>
<dbReference type="Proteomes" id="UP000623467">
    <property type="component" value="Unassembled WGS sequence"/>
</dbReference>
<proteinExistence type="predicted"/>
<reference evidence="1" key="1">
    <citation type="submission" date="2020-05" db="EMBL/GenBank/DDBJ databases">
        <title>Mycena genomes resolve the evolution of fungal bioluminescence.</title>
        <authorList>
            <person name="Tsai I.J."/>
        </authorList>
    </citation>
    <scope>NUCLEOTIDE SEQUENCE</scope>
    <source>
        <strain evidence="1">160909Yilan</strain>
    </source>
</reference>
<evidence type="ECO:0000313" key="1">
    <source>
        <dbReference type="EMBL" id="KAF7334224.1"/>
    </source>
</evidence>
<organism evidence="1 2">
    <name type="scientific">Mycena sanguinolenta</name>
    <dbReference type="NCBI Taxonomy" id="230812"/>
    <lineage>
        <taxon>Eukaryota</taxon>
        <taxon>Fungi</taxon>
        <taxon>Dikarya</taxon>
        <taxon>Basidiomycota</taxon>
        <taxon>Agaricomycotina</taxon>
        <taxon>Agaricomycetes</taxon>
        <taxon>Agaricomycetidae</taxon>
        <taxon>Agaricales</taxon>
        <taxon>Marasmiineae</taxon>
        <taxon>Mycenaceae</taxon>
        <taxon>Mycena</taxon>
    </lineage>
</organism>
<comment type="caution">
    <text evidence="1">The sequence shown here is derived from an EMBL/GenBank/DDBJ whole genome shotgun (WGS) entry which is preliminary data.</text>
</comment>